<keyword evidence="1" id="KW-0732">Signal</keyword>
<dbReference type="AlphaFoldDB" id="A0A921AX37"/>
<feature type="non-terminal residue" evidence="2">
    <location>
        <position position="111"/>
    </location>
</feature>
<dbReference type="EMBL" id="DYZA01000147">
    <property type="protein sequence ID" value="HJD97447.1"/>
    <property type="molecule type" value="Genomic_DNA"/>
</dbReference>
<sequence>MRIFFASCLVVAGLLCPAVFSGPAPAFAFVAKVAESAPLVGKDWEKTYVDAARITIEKGVMSVMSGISSPEQLRDSVDYFCRTWENWADSRLFIMDDDRDIDVYGNLYSLQ</sequence>
<name>A0A921AX37_9BACT</name>
<feature type="chain" id="PRO_5037426945" evidence="1">
    <location>
        <begin position="29"/>
        <end position="111"/>
    </location>
</feature>
<proteinExistence type="predicted"/>
<evidence type="ECO:0000256" key="1">
    <source>
        <dbReference type="SAM" id="SignalP"/>
    </source>
</evidence>
<protein>
    <submittedName>
        <fullName evidence="2">Uncharacterized protein</fullName>
    </submittedName>
</protein>
<organism evidence="2 3">
    <name type="scientific">Mailhella massiliensis</name>
    <dbReference type="NCBI Taxonomy" id="1903261"/>
    <lineage>
        <taxon>Bacteria</taxon>
        <taxon>Pseudomonadati</taxon>
        <taxon>Thermodesulfobacteriota</taxon>
        <taxon>Desulfovibrionia</taxon>
        <taxon>Desulfovibrionales</taxon>
        <taxon>Desulfovibrionaceae</taxon>
        <taxon>Mailhella</taxon>
    </lineage>
</organism>
<dbReference type="Proteomes" id="UP000698963">
    <property type="component" value="Unassembled WGS sequence"/>
</dbReference>
<gene>
    <name evidence="2" type="ORF">K8W16_07360</name>
</gene>
<accession>A0A921AX37</accession>
<comment type="caution">
    <text evidence="2">The sequence shown here is derived from an EMBL/GenBank/DDBJ whole genome shotgun (WGS) entry which is preliminary data.</text>
</comment>
<evidence type="ECO:0000313" key="2">
    <source>
        <dbReference type="EMBL" id="HJD97447.1"/>
    </source>
</evidence>
<evidence type="ECO:0000313" key="3">
    <source>
        <dbReference type="Proteomes" id="UP000698963"/>
    </source>
</evidence>
<feature type="signal peptide" evidence="1">
    <location>
        <begin position="1"/>
        <end position="28"/>
    </location>
</feature>
<reference evidence="2" key="2">
    <citation type="submission" date="2021-09" db="EMBL/GenBank/DDBJ databases">
        <authorList>
            <person name="Gilroy R."/>
        </authorList>
    </citation>
    <scope>NUCLEOTIDE SEQUENCE</scope>
    <source>
        <strain evidence="2">ChiGjej2B2-19336</strain>
    </source>
</reference>
<dbReference type="RefSeq" id="WP_304122504.1">
    <property type="nucleotide sequence ID" value="NZ_DYZA01000147.1"/>
</dbReference>
<reference evidence="2" key="1">
    <citation type="journal article" date="2021" name="PeerJ">
        <title>Extensive microbial diversity within the chicken gut microbiome revealed by metagenomics and culture.</title>
        <authorList>
            <person name="Gilroy R."/>
            <person name="Ravi A."/>
            <person name="Getino M."/>
            <person name="Pursley I."/>
            <person name="Horton D.L."/>
            <person name="Alikhan N.F."/>
            <person name="Baker D."/>
            <person name="Gharbi K."/>
            <person name="Hall N."/>
            <person name="Watson M."/>
            <person name="Adriaenssens E.M."/>
            <person name="Foster-Nyarko E."/>
            <person name="Jarju S."/>
            <person name="Secka A."/>
            <person name="Antonio M."/>
            <person name="Oren A."/>
            <person name="Chaudhuri R.R."/>
            <person name="La Ragione R."/>
            <person name="Hildebrand F."/>
            <person name="Pallen M.J."/>
        </authorList>
    </citation>
    <scope>NUCLEOTIDE SEQUENCE</scope>
    <source>
        <strain evidence="2">ChiGjej2B2-19336</strain>
    </source>
</reference>